<keyword evidence="3 7" id="KW-0347">Helicase</keyword>
<dbReference type="Pfam" id="PF00270">
    <property type="entry name" value="DEAD"/>
    <property type="match status" value="1"/>
</dbReference>
<dbReference type="InterPro" id="IPR014014">
    <property type="entry name" value="RNA_helicase_DEAD_Q_motif"/>
</dbReference>
<reference evidence="12 13" key="1">
    <citation type="submission" date="2022-05" db="EMBL/GenBank/DDBJ databases">
        <authorList>
            <consortium name="Genoscope - CEA"/>
            <person name="William W."/>
        </authorList>
    </citation>
    <scope>NUCLEOTIDE SEQUENCE [LARGE SCALE GENOMIC DNA]</scope>
</reference>
<feature type="compositionally biased region" description="Acidic residues" evidence="8">
    <location>
        <begin position="912"/>
        <end position="924"/>
    </location>
</feature>
<organism evidence="12 13">
    <name type="scientific">Porites evermanni</name>
    <dbReference type="NCBI Taxonomy" id="104178"/>
    <lineage>
        <taxon>Eukaryota</taxon>
        <taxon>Metazoa</taxon>
        <taxon>Cnidaria</taxon>
        <taxon>Anthozoa</taxon>
        <taxon>Hexacorallia</taxon>
        <taxon>Scleractinia</taxon>
        <taxon>Fungiina</taxon>
        <taxon>Poritidae</taxon>
        <taxon>Porites</taxon>
    </lineage>
</organism>
<accession>A0ABN8RGC2</accession>
<feature type="compositionally biased region" description="Basic residues" evidence="8">
    <location>
        <begin position="881"/>
        <end position="896"/>
    </location>
</feature>
<dbReference type="SMART" id="SM00490">
    <property type="entry name" value="HELICc"/>
    <property type="match status" value="1"/>
</dbReference>
<keyword evidence="2 7" id="KW-0378">Hydrolase</keyword>
<evidence type="ECO:0000256" key="1">
    <source>
        <dbReference type="ARBA" id="ARBA00022741"/>
    </source>
</evidence>
<keyword evidence="13" id="KW-1185">Reference proteome</keyword>
<keyword evidence="1 7" id="KW-0547">Nucleotide-binding</keyword>
<dbReference type="Gene3D" id="3.40.50.300">
    <property type="entry name" value="P-loop containing nucleotide triphosphate hydrolases"/>
    <property type="match status" value="2"/>
</dbReference>
<comment type="caution">
    <text evidence="12">The sequence shown here is derived from an EMBL/GenBank/DDBJ whole genome shotgun (WGS) entry which is preliminary data.</text>
</comment>
<dbReference type="CDD" id="cd17941">
    <property type="entry name" value="DEADc_DDX10"/>
    <property type="match status" value="1"/>
</dbReference>
<feature type="domain" description="Helicase C-terminal" evidence="10">
    <location>
        <begin position="482"/>
        <end position="632"/>
    </location>
</feature>
<dbReference type="SMART" id="SM00487">
    <property type="entry name" value="DEXDc"/>
    <property type="match status" value="1"/>
</dbReference>
<evidence type="ECO:0000256" key="8">
    <source>
        <dbReference type="SAM" id="MobiDB-lite"/>
    </source>
</evidence>
<evidence type="ECO:0000259" key="10">
    <source>
        <dbReference type="PROSITE" id="PS51194"/>
    </source>
</evidence>
<evidence type="ECO:0000256" key="3">
    <source>
        <dbReference type="ARBA" id="ARBA00022806"/>
    </source>
</evidence>
<feature type="compositionally biased region" description="Acidic residues" evidence="8">
    <location>
        <begin position="747"/>
        <end position="758"/>
    </location>
</feature>
<feature type="compositionally biased region" description="Basic and acidic residues" evidence="8">
    <location>
        <begin position="869"/>
        <end position="880"/>
    </location>
</feature>
<dbReference type="CDD" id="cd18787">
    <property type="entry name" value="SF2_C_DEAD"/>
    <property type="match status" value="1"/>
</dbReference>
<feature type="region of interest" description="Disordered" evidence="8">
    <location>
        <begin position="869"/>
        <end position="941"/>
    </location>
</feature>
<keyword evidence="4 7" id="KW-0067">ATP-binding</keyword>
<dbReference type="InterPro" id="IPR001650">
    <property type="entry name" value="Helicase_C-like"/>
</dbReference>
<sequence>MADGNEKKLRWKKSEKAGRIRRRELWKKEDVEIKEIEARCSDLDCSVPPSKFSDLPLSQRTLQGLQGAGYQIPTDIQRAGIPLSLKGCDVLGAAKTGSGKTLAFLIPVIEALWRQRWTSVDGLGALIISPTRELAYQTFEVLCKIGCKHDLSAGLIIGGKDLKHEQERIRKTNIVVCTPGRLLQHMDETPDFTCNSLQVLVLDEADRILDLGFATTLNAIIENLPEDRQTMLYSATQTRSVQDLARLSLQDPEYVAVHENSRTSTPKGLTQSYVICELPEKLDFLFSFIRNHIKSKILVFVSSCKQVNIVCTGWDLSVSLPTIMAKVKIQENSQIKLFCKIRPIRLITQADKTNNAGLDKRLEIPACFCPLKTEITQFPGGFYLKVVQQILTPSVTLEVERLRGDCFVVPLACLLSMCRTGFIQISLEFLKNALEVRFVLFWSNPIQYHSYSCTFVAHHEKSLFLPFLTCMALSIAYLITMSLKKNNFFGKKSGKSLDFWIQKSVRTLVKFIYESFRRLRPGIPLMALYGKQKQLKRVAIYNDFCKKTEAVLFATDIAARGLDIPAVHWVIQLDCPEDANTYIHRAGRTARYHKNGQSLLVLLPSEESEMITALEAKKIPINKIRVNPKKLGSIQKKLEAFCAQDQEIKQWAQKSIVSYARSVFLQSNKKIFDVNKLPLDEYAQSLGLPNPPRIRFLKKAEKRYGKISHTSPSDSTKTNASQLFDNNSDDETGDEKSGDERDLGNTSEEEGKETDNSEQDELLVLKKRHVNFDPGPLANQEKTEENELKTKKLKTKIAAAKKLLNKNVKLNTKIVFDEEGEPLKTEGVPLSRDSEPSNQELEPVPLAEINKLPVGGISVEESRDLMREADLIDRGVERERIKSKHKEQRRKMKKRRREEQGLPGASLAAGGENEDDVDNSDEEQQPTRSKKKKRLAKNDRISEVALDLGPQSSLADDEELAMQLLTGF</sequence>
<evidence type="ECO:0000256" key="2">
    <source>
        <dbReference type="ARBA" id="ARBA00022801"/>
    </source>
</evidence>
<dbReference type="SMART" id="SM01178">
    <property type="entry name" value="DUF4217"/>
    <property type="match status" value="1"/>
</dbReference>
<evidence type="ECO:0000256" key="4">
    <source>
        <dbReference type="ARBA" id="ARBA00022840"/>
    </source>
</evidence>
<feature type="domain" description="Helicase ATP-binding" evidence="9">
    <location>
        <begin position="81"/>
        <end position="255"/>
    </location>
</feature>
<dbReference type="InterPro" id="IPR027417">
    <property type="entry name" value="P-loop_NTPase"/>
</dbReference>
<name>A0ABN8RGC2_9CNID</name>
<dbReference type="PROSITE" id="PS00039">
    <property type="entry name" value="DEAD_ATP_HELICASE"/>
    <property type="match status" value="1"/>
</dbReference>
<dbReference type="Pfam" id="PF13959">
    <property type="entry name" value="CTE_SPB4"/>
    <property type="match status" value="1"/>
</dbReference>
<evidence type="ECO:0000313" key="12">
    <source>
        <dbReference type="EMBL" id="CAH3176964.1"/>
    </source>
</evidence>
<dbReference type="EMBL" id="CALNXI010001783">
    <property type="protein sequence ID" value="CAH3176964.1"/>
    <property type="molecule type" value="Genomic_DNA"/>
</dbReference>
<dbReference type="InterPro" id="IPR025313">
    <property type="entry name" value="SPB4-like_CTE"/>
</dbReference>
<dbReference type="InterPro" id="IPR000629">
    <property type="entry name" value="RNA-helicase_DEAD-box_CS"/>
</dbReference>
<dbReference type="PROSITE" id="PS51194">
    <property type="entry name" value="HELICASE_CTER"/>
    <property type="match status" value="1"/>
</dbReference>
<feature type="region of interest" description="Disordered" evidence="8">
    <location>
        <begin position="823"/>
        <end position="845"/>
    </location>
</feature>
<evidence type="ECO:0000259" key="11">
    <source>
        <dbReference type="PROSITE" id="PS51195"/>
    </source>
</evidence>
<evidence type="ECO:0000313" key="13">
    <source>
        <dbReference type="Proteomes" id="UP001159427"/>
    </source>
</evidence>
<dbReference type="PROSITE" id="PS51195">
    <property type="entry name" value="Q_MOTIF"/>
    <property type="match status" value="1"/>
</dbReference>
<feature type="compositionally biased region" description="Polar residues" evidence="8">
    <location>
        <begin position="708"/>
        <end position="726"/>
    </location>
</feature>
<feature type="region of interest" description="Disordered" evidence="8">
    <location>
        <begin position="706"/>
        <end position="758"/>
    </location>
</feature>
<dbReference type="Pfam" id="PF00271">
    <property type="entry name" value="Helicase_C"/>
    <property type="match status" value="1"/>
</dbReference>
<dbReference type="PROSITE" id="PS51192">
    <property type="entry name" value="HELICASE_ATP_BIND_1"/>
    <property type="match status" value="1"/>
</dbReference>
<evidence type="ECO:0000259" key="9">
    <source>
        <dbReference type="PROSITE" id="PS51192"/>
    </source>
</evidence>
<keyword evidence="5 7" id="KW-0694">RNA-binding</keyword>
<comment type="function">
    <text evidence="7">RNA helicase.</text>
</comment>
<feature type="compositionally biased region" description="Basic and acidic residues" evidence="8">
    <location>
        <begin position="734"/>
        <end position="743"/>
    </location>
</feature>
<evidence type="ECO:0000256" key="5">
    <source>
        <dbReference type="ARBA" id="ARBA00022884"/>
    </source>
</evidence>
<dbReference type="Proteomes" id="UP001159427">
    <property type="component" value="Unassembled WGS sequence"/>
</dbReference>
<feature type="short sequence motif" description="Q motif" evidence="6">
    <location>
        <begin position="50"/>
        <end position="78"/>
    </location>
</feature>
<evidence type="ECO:0000256" key="6">
    <source>
        <dbReference type="PROSITE-ProRule" id="PRU00552"/>
    </source>
</evidence>
<feature type="domain" description="DEAD-box RNA helicase Q" evidence="11">
    <location>
        <begin position="50"/>
        <end position="78"/>
    </location>
</feature>
<comment type="domain">
    <text evidence="7">The Q motif is unique to and characteristic of the DEAD box family of RNA helicases and controls ATP binding and hydrolysis.</text>
</comment>
<protein>
    <recommendedName>
        <fullName evidence="7">ATP-dependent RNA helicase</fullName>
        <ecNumber evidence="7">3.6.4.13</ecNumber>
    </recommendedName>
</protein>
<gene>
    <name evidence="12" type="ORF">PEVE_00010930</name>
</gene>
<proteinExistence type="inferred from homology"/>
<dbReference type="InterPro" id="IPR011545">
    <property type="entry name" value="DEAD/DEAH_box_helicase_dom"/>
</dbReference>
<comment type="similarity">
    <text evidence="7">Belongs to the DEAD box helicase family.</text>
</comment>
<dbReference type="EC" id="3.6.4.13" evidence="7"/>
<dbReference type="SUPFAM" id="SSF52540">
    <property type="entry name" value="P-loop containing nucleoside triphosphate hydrolases"/>
    <property type="match status" value="2"/>
</dbReference>
<dbReference type="PANTHER" id="PTHR24031">
    <property type="entry name" value="RNA HELICASE"/>
    <property type="match status" value="1"/>
</dbReference>
<dbReference type="InterPro" id="IPR014001">
    <property type="entry name" value="Helicase_ATP-bd"/>
</dbReference>
<comment type="catalytic activity">
    <reaction evidence="7">
        <text>ATP + H2O = ADP + phosphate + H(+)</text>
        <dbReference type="Rhea" id="RHEA:13065"/>
        <dbReference type="ChEBI" id="CHEBI:15377"/>
        <dbReference type="ChEBI" id="CHEBI:15378"/>
        <dbReference type="ChEBI" id="CHEBI:30616"/>
        <dbReference type="ChEBI" id="CHEBI:43474"/>
        <dbReference type="ChEBI" id="CHEBI:456216"/>
        <dbReference type="EC" id="3.6.4.13"/>
    </reaction>
</comment>
<evidence type="ECO:0000256" key="7">
    <source>
        <dbReference type="RuleBase" id="RU365068"/>
    </source>
</evidence>